<dbReference type="Pfam" id="PF01168">
    <property type="entry name" value="Ala_racemase_N"/>
    <property type="match status" value="1"/>
</dbReference>
<protein>
    <recommendedName>
        <fullName evidence="2">Pyridoxal phosphate homeostasis protein</fullName>
        <shortName evidence="2">PLP homeostasis protein</shortName>
    </recommendedName>
</protein>
<dbReference type="CDD" id="cd06824">
    <property type="entry name" value="PLPDE_III_Yggs_like"/>
    <property type="match status" value="1"/>
</dbReference>
<dbReference type="Gene3D" id="3.20.20.10">
    <property type="entry name" value="Alanine racemase"/>
    <property type="match status" value="1"/>
</dbReference>
<gene>
    <name evidence="6" type="ORF">CWI80_07225</name>
</gene>
<reference evidence="7" key="1">
    <citation type="journal article" date="2018" name="Front. Microbiol.">
        <title>Genome-Based Analysis Reveals the Taxonomy and Diversity of the Family Idiomarinaceae.</title>
        <authorList>
            <person name="Liu Y."/>
            <person name="Lai Q."/>
            <person name="Shao Z."/>
        </authorList>
    </citation>
    <scope>NUCLEOTIDE SEQUENCE [LARGE SCALE GENOMIC DNA]</scope>
    <source>
        <strain evidence="7">c121</strain>
    </source>
</reference>
<dbReference type="RefSeq" id="WP_026860456.1">
    <property type="nucleotide sequence ID" value="NZ_PIQE01000002.1"/>
</dbReference>
<name>A0A432Z377_9GAMM</name>
<dbReference type="PANTHER" id="PTHR10146">
    <property type="entry name" value="PROLINE SYNTHETASE CO-TRANSCRIBED BACTERIAL HOMOLOG PROTEIN"/>
    <property type="match status" value="1"/>
</dbReference>
<keyword evidence="1 2" id="KW-0663">Pyridoxal phosphate</keyword>
<dbReference type="NCBIfam" id="TIGR00044">
    <property type="entry name" value="YggS family pyridoxal phosphate-dependent enzyme"/>
    <property type="match status" value="1"/>
</dbReference>
<evidence type="ECO:0000313" key="7">
    <source>
        <dbReference type="Proteomes" id="UP000287022"/>
    </source>
</evidence>
<dbReference type="AlphaFoldDB" id="A0A432Z377"/>
<comment type="caution">
    <text evidence="6">The sequence shown here is derived from an EMBL/GenBank/DDBJ whole genome shotgun (WGS) entry which is preliminary data.</text>
</comment>
<evidence type="ECO:0000256" key="2">
    <source>
        <dbReference type="HAMAP-Rule" id="MF_02087"/>
    </source>
</evidence>
<dbReference type="InterPro" id="IPR029066">
    <property type="entry name" value="PLP-binding_barrel"/>
</dbReference>
<proteinExistence type="inferred from homology"/>
<dbReference type="PANTHER" id="PTHR10146:SF14">
    <property type="entry name" value="PYRIDOXAL PHOSPHATE HOMEOSTASIS PROTEIN"/>
    <property type="match status" value="1"/>
</dbReference>
<comment type="similarity">
    <text evidence="2 4">Belongs to the pyridoxal phosphate-binding protein YggS/PROSC family.</text>
</comment>
<dbReference type="SUPFAM" id="SSF51419">
    <property type="entry name" value="PLP-binding barrel"/>
    <property type="match status" value="1"/>
</dbReference>
<feature type="domain" description="Alanine racemase N-terminal" evidence="5">
    <location>
        <begin position="25"/>
        <end position="227"/>
    </location>
</feature>
<evidence type="ECO:0000259" key="5">
    <source>
        <dbReference type="Pfam" id="PF01168"/>
    </source>
</evidence>
<comment type="function">
    <text evidence="2">Pyridoxal 5'-phosphate (PLP)-binding protein, which is involved in PLP homeostasis.</text>
</comment>
<evidence type="ECO:0000256" key="1">
    <source>
        <dbReference type="ARBA" id="ARBA00022898"/>
    </source>
</evidence>
<dbReference type="STRING" id="1122124.GCA_000423165_01703"/>
<evidence type="ECO:0000256" key="3">
    <source>
        <dbReference type="PIRSR" id="PIRSR004848-1"/>
    </source>
</evidence>
<organism evidence="6 7">
    <name type="scientific">Pseudidiomarina sediminum</name>
    <dbReference type="NCBI Taxonomy" id="431675"/>
    <lineage>
        <taxon>Bacteria</taxon>
        <taxon>Pseudomonadati</taxon>
        <taxon>Pseudomonadota</taxon>
        <taxon>Gammaproteobacteria</taxon>
        <taxon>Alteromonadales</taxon>
        <taxon>Idiomarinaceae</taxon>
        <taxon>Pseudidiomarina</taxon>
    </lineage>
</organism>
<evidence type="ECO:0000313" key="6">
    <source>
        <dbReference type="EMBL" id="RUO72348.1"/>
    </source>
</evidence>
<comment type="cofactor">
    <cofactor evidence="3">
        <name>pyridoxal 5'-phosphate</name>
        <dbReference type="ChEBI" id="CHEBI:597326"/>
    </cofactor>
</comment>
<feature type="modified residue" description="N6-(pyridoxal phosphate)lysine" evidence="2 3">
    <location>
        <position position="36"/>
    </location>
</feature>
<dbReference type="PIRSF" id="PIRSF004848">
    <property type="entry name" value="YBL036c_PLPDEIII"/>
    <property type="match status" value="1"/>
</dbReference>
<dbReference type="GO" id="GO:0030170">
    <property type="term" value="F:pyridoxal phosphate binding"/>
    <property type="evidence" value="ECO:0007669"/>
    <property type="project" value="UniProtKB-UniRule"/>
</dbReference>
<dbReference type="InterPro" id="IPR001608">
    <property type="entry name" value="Ala_racemase_N"/>
</dbReference>
<dbReference type="FunFam" id="3.20.20.10:FF:000018">
    <property type="entry name" value="Pyridoxal phosphate homeostasis protein"/>
    <property type="match status" value="1"/>
</dbReference>
<dbReference type="EMBL" id="PIQE01000002">
    <property type="protein sequence ID" value="RUO72348.1"/>
    <property type="molecule type" value="Genomic_DNA"/>
</dbReference>
<dbReference type="PROSITE" id="PS01211">
    <property type="entry name" value="UPF0001"/>
    <property type="match status" value="1"/>
</dbReference>
<accession>A0A432Z377</accession>
<dbReference type="HAMAP" id="MF_02087">
    <property type="entry name" value="PLP_homeostasis"/>
    <property type="match status" value="1"/>
</dbReference>
<dbReference type="Proteomes" id="UP000287022">
    <property type="component" value="Unassembled WGS sequence"/>
</dbReference>
<evidence type="ECO:0000256" key="4">
    <source>
        <dbReference type="RuleBase" id="RU004514"/>
    </source>
</evidence>
<keyword evidence="7" id="KW-1185">Reference proteome</keyword>
<dbReference type="InterPro" id="IPR011078">
    <property type="entry name" value="PyrdxlP_homeostasis"/>
</dbReference>
<sequence>MNSINTRFTEVSNSIQTACQQCNRSPESVQLLAVSKTKPATAIRELYHLGQRDFGENYLQEALSKQQELADLPDLVWHFIGPIQSNKTRDIAQSFQWVHSLDREKVARRLSEQRPAHLPPLNVLIQVNIDDEQSKSGVHPDAIAALADFIVQQPQLQLRGLMTIPAAQVSDQQQQQSLQAMQRLFSQLASQYSTVDTLSMGMSNDLTEAIAAGSTLVRIGTALFGARTT</sequence>